<gene>
    <name evidence="1" type="ORF">PBRA_008900</name>
</gene>
<dbReference type="Proteomes" id="UP000039324">
    <property type="component" value="Unassembled WGS sequence"/>
</dbReference>
<organism evidence="1 2">
    <name type="scientific">Plasmodiophora brassicae</name>
    <name type="common">Clubroot disease agent</name>
    <dbReference type="NCBI Taxonomy" id="37360"/>
    <lineage>
        <taxon>Eukaryota</taxon>
        <taxon>Sar</taxon>
        <taxon>Rhizaria</taxon>
        <taxon>Endomyxa</taxon>
        <taxon>Phytomyxea</taxon>
        <taxon>Plasmodiophorida</taxon>
        <taxon>Plasmodiophoridae</taxon>
        <taxon>Plasmodiophora</taxon>
    </lineage>
</organism>
<keyword evidence="2" id="KW-1185">Reference proteome</keyword>
<accession>A0A0G4J4V9</accession>
<evidence type="ECO:0000313" key="2">
    <source>
        <dbReference type="Proteomes" id="UP000039324"/>
    </source>
</evidence>
<reference evidence="1 2" key="1">
    <citation type="submission" date="2015-02" db="EMBL/GenBank/DDBJ databases">
        <authorList>
            <person name="Chooi Y.-H."/>
        </authorList>
    </citation>
    <scope>NUCLEOTIDE SEQUENCE [LARGE SCALE GENOMIC DNA]</scope>
    <source>
        <strain evidence="1">E3</strain>
    </source>
</reference>
<protein>
    <submittedName>
        <fullName evidence="1">Uncharacterized protein</fullName>
    </submittedName>
</protein>
<dbReference type="EMBL" id="CDSF01000124">
    <property type="protein sequence ID" value="CEP02316.1"/>
    <property type="molecule type" value="Genomic_DNA"/>
</dbReference>
<proteinExistence type="predicted"/>
<dbReference type="AlphaFoldDB" id="A0A0G4J4V9"/>
<sequence length="118" mass="13406">MRHVLFMPFNDEFDDGVSVIDSDSRIVNRDWVTRNPILGLDDGQRVQQRVNFEHAARVSVDPVDLDDIVSQYGRRQHLTTRIGFPAASGTAFTANRRVAVVECTRGSRHDLLTRDPRS</sequence>
<evidence type="ECO:0000313" key="1">
    <source>
        <dbReference type="EMBL" id="CEP02316.1"/>
    </source>
</evidence>
<name>A0A0G4J4V9_PLABS</name>